<dbReference type="Pfam" id="PF00078">
    <property type="entry name" value="RVT_1"/>
    <property type="match status" value="1"/>
</dbReference>
<evidence type="ECO:0000256" key="9">
    <source>
        <dbReference type="SAM" id="MobiDB-lite"/>
    </source>
</evidence>
<evidence type="ECO:0000256" key="6">
    <source>
        <dbReference type="ARBA" id="ARBA00022846"/>
    </source>
</evidence>
<evidence type="ECO:0000313" key="12">
    <source>
        <dbReference type="Proteomes" id="UP001205998"/>
    </source>
</evidence>
<dbReference type="GO" id="GO:0031514">
    <property type="term" value="C:motile cilium"/>
    <property type="evidence" value="ECO:0007669"/>
    <property type="project" value="UniProtKB-SubCell"/>
</dbReference>
<organism evidence="11 12">
    <name type="scientific">Silurus asotus</name>
    <name type="common">Amur catfish</name>
    <name type="synonym">Parasilurus asotus</name>
    <dbReference type="NCBI Taxonomy" id="30991"/>
    <lineage>
        <taxon>Eukaryota</taxon>
        <taxon>Metazoa</taxon>
        <taxon>Chordata</taxon>
        <taxon>Craniata</taxon>
        <taxon>Vertebrata</taxon>
        <taxon>Euteleostomi</taxon>
        <taxon>Actinopterygii</taxon>
        <taxon>Neopterygii</taxon>
        <taxon>Teleostei</taxon>
        <taxon>Ostariophysi</taxon>
        <taxon>Siluriformes</taxon>
        <taxon>Siluridae</taxon>
        <taxon>Silurus</taxon>
    </lineage>
</organism>
<evidence type="ECO:0000256" key="1">
    <source>
        <dbReference type="ARBA" id="ARBA00004230"/>
    </source>
</evidence>
<dbReference type="Pfam" id="PF02493">
    <property type="entry name" value="MORN"/>
    <property type="match status" value="2"/>
</dbReference>
<dbReference type="AlphaFoldDB" id="A0AAD5AQS4"/>
<evidence type="ECO:0000256" key="7">
    <source>
        <dbReference type="ARBA" id="ARBA00023069"/>
    </source>
</evidence>
<keyword evidence="12" id="KW-1185">Reference proteome</keyword>
<keyword evidence="6" id="KW-0282">Flagellum</keyword>
<comment type="subcellular location">
    <subcellularLocation>
        <location evidence="1">Cell projection</location>
        <location evidence="1">Cilium</location>
        <location evidence="1">Flagellum</location>
    </subcellularLocation>
</comment>
<dbReference type="EMBL" id="MU551652">
    <property type="protein sequence ID" value="KAI5620079.1"/>
    <property type="molecule type" value="Genomic_DNA"/>
</dbReference>
<dbReference type="InterPro" id="IPR003409">
    <property type="entry name" value="MORN"/>
</dbReference>
<dbReference type="InterPro" id="IPR043502">
    <property type="entry name" value="DNA/RNA_pol_sf"/>
</dbReference>
<proteinExistence type="inferred from homology"/>
<name>A0AAD5AQS4_SILAS</name>
<evidence type="ECO:0000256" key="4">
    <source>
        <dbReference type="ARBA" id="ARBA00016322"/>
    </source>
</evidence>
<dbReference type="Gene3D" id="3.30.70.270">
    <property type="match status" value="1"/>
</dbReference>
<evidence type="ECO:0000256" key="2">
    <source>
        <dbReference type="ARBA" id="ARBA00010879"/>
    </source>
</evidence>
<keyword evidence="5" id="KW-0677">Repeat</keyword>
<evidence type="ECO:0000259" key="10">
    <source>
        <dbReference type="PROSITE" id="PS50878"/>
    </source>
</evidence>
<dbReference type="PANTHER" id="PTHR46437">
    <property type="entry name" value="MORN REPEAT-CONTAINING PROTEIN 5"/>
    <property type="match status" value="1"/>
</dbReference>
<keyword evidence="8" id="KW-0966">Cell projection</keyword>
<evidence type="ECO:0000313" key="11">
    <source>
        <dbReference type="EMBL" id="KAI5620079.1"/>
    </source>
</evidence>
<feature type="region of interest" description="Disordered" evidence="9">
    <location>
        <begin position="239"/>
        <end position="327"/>
    </location>
</feature>
<dbReference type="SUPFAM" id="SSF56672">
    <property type="entry name" value="DNA/RNA polymerases"/>
    <property type="match status" value="1"/>
</dbReference>
<dbReference type="EC" id="3.1.26.4" evidence="3"/>
<keyword evidence="7" id="KW-0969">Cilium</keyword>
<dbReference type="GO" id="GO:0004523">
    <property type="term" value="F:RNA-DNA hybrid ribonuclease activity"/>
    <property type="evidence" value="ECO:0007669"/>
    <property type="project" value="UniProtKB-EC"/>
</dbReference>
<dbReference type="PROSITE" id="PS50878">
    <property type="entry name" value="RT_POL"/>
    <property type="match status" value="1"/>
</dbReference>
<dbReference type="InterPro" id="IPR042814">
    <property type="entry name" value="Morn5"/>
</dbReference>
<comment type="similarity">
    <text evidence="2">Belongs to the beta type-B retroviral polymerase family. HERV class-II K(HML-2) pol subfamily.</text>
</comment>
<dbReference type="InterPro" id="IPR000477">
    <property type="entry name" value="RT_dom"/>
</dbReference>
<dbReference type="SUPFAM" id="SSF82185">
    <property type="entry name" value="Histone H3 K4-specific methyltransferase SET7/9 N-terminal domain"/>
    <property type="match status" value="1"/>
</dbReference>
<sequence length="327" mass="37989">MSQIMCICFRMEGEGEYKLPTQTRYEGEMNDGMFHGKGVLHFPNGGKYEGIWENGICKQGNYTFSDGLEYKETNWDYCNGYDRRFYTEICYGLKPAGESQMINEHPSTVINDTGYDCRDTTLGDTTLGDTTLGKADWLKVKVGLHQGSALSPFLFAVVMDRLKDEVRQESPWTMIFVDDIVICGESSKQVKKILERWRCMLKRRGMKVSRSKTEYMCVNDREGSGGVRLQREEVEKVEEFRMRAGRDQDETRMRPGQDQDESRMRAGKDQDETRTRGGREEDETRTRGGREHYETRTRPRQEQNETRMRSGRSPAHFPQPAECRPFF</sequence>
<dbReference type="Gene3D" id="2.20.110.10">
    <property type="entry name" value="Histone H3 K4-specific methyltransferase SET7/9 N-terminal domain"/>
    <property type="match status" value="1"/>
</dbReference>
<reference evidence="11" key="1">
    <citation type="submission" date="2018-07" db="EMBL/GenBank/DDBJ databases">
        <title>Comparative genomics of catfishes provides insights into carnivory and benthic adaptation.</title>
        <authorList>
            <person name="Zhang Y."/>
            <person name="Wang D."/>
            <person name="Peng Z."/>
            <person name="Zheng S."/>
            <person name="Shao F."/>
            <person name="Tao W."/>
        </authorList>
    </citation>
    <scope>NUCLEOTIDE SEQUENCE</scope>
    <source>
        <strain evidence="11">Chongqing</strain>
    </source>
</reference>
<gene>
    <name evidence="11" type="ORF">C0J50_20384</name>
</gene>
<evidence type="ECO:0000256" key="5">
    <source>
        <dbReference type="ARBA" id="ARBA00022737"/>
    </source>
</evidence>
<evidence type="ECO:0000256" key="3">
    <source>
        <dbReference type="ARBA" id="ARBA00012180"/>
    </source>
</evidence>
<comment type="caution">
    <text evidence="11">The sequence shown here is derived from an EMBL/GenBank/DDBJ whole genome shotgun (WGS) entry which is preliminary data.</text>
</comment>
<evidence type="ECO:0000256" key="8">
    <source>
        <dbReference type="ARBA" id="ARBA00023273"/>
    </source>
</evidence>
<accession>A0AAD5AQS4</accession>
<dbReference type="InterPro" id="IPR043128">
    <property type="entry name" value="Rev_trsase/Diguanyl_cyclase"/>
</dbReference>
<feature type="compositionally biased region" description="Basic and acidic residues" evidence="9">
    <location>
        <begin position="239"/>
        <end position="308"/>
    </location>
</feature>
<dbReference type="SMART" id="SM00698">
    <property type="entry name" value="MORN"/>
    <property type="match status" value="2"/>
</dbReference>
<dbReference type="Proteomes" id="UP001205998">
    <property type="component" value="Unassembled WGS sequence"/>
</dbReference>
<feature type="domain" description="Reverse transcriptase" evidence="10">
    <location>
        <begin position="1"/>
        <end position="229"/>
    </location>
</feature>
<dbReference type="PANTHER" id="PTHR46437:SF1">
    <property type="entry name" value="MORN REPEAT-CONTAINING PROTEIN 5"/>
    <property type="match status" value="1"/>
</dbReference>
<protein>
    <recommendedName>
        <fullName evidence="4">MORN repeat-containing protein 5</fullName>
        <ecNumber evidence="3">3.1.26.4</ecNumber>
    </recommendedName>
</protein>